<name>A0A454CYL9_VIBHA</name>
<proteinExistence type="predicted"/>
<dbReference type="AlphaFoldDB" id="A0A454CYL9"/>
<organism evidence="1 2">
    <name type="scientific">Vibrio harveyi</name>
    <name type="common">Beneckea harveyi</name>
    <dbReference type="NCBI Taxonomy" id="669"/>
    <lineage>
        <taxon>Bacteria</taxon>
        <taxon>Pseudomonadati</taxon>
        <taxon>Pseudomonadota</taxon>
        <taxon>Gammaproteobacteria</taxon>
        <taxon>Vibrionales</taxon>
        <taxon>Vibrionaceae</taxon>
        <taxon>Vibrio</taxon>
    </lineage>
</organism>
<feature type="non-terminal residue" evidence="1">
    <location>
        <position position="1"/>
    </location>
</feature>
<accession>A0A454CYL9</accession>
<evidence type="ECO:0000313" key="1">
    <source>
        <dbReference type="EMBL" id="EKM31486.1"/>
    </source>
</evidence>
<dbReference type="Proteomes" id="UP000008367">
    <property type="component" value="Unassembled WGS sequence"/>
</dbReference>
<protein>
    <submittedName>
        <fullName evidence="1">Uncharacterized protein</fullName>
    </submittedName>
</protein>
<gene>
    <name evidence="1" type="ORF">VCHENC02_2872B</name>
</gene>
<evidence type="ECO:0000313" key="2">
    <source>
        <dbReference type="Proteomes" id="UP000008367"/>
    </source>
</evidence>
<dbReference type="EMBL" id="AJSR01001169">
    <property type="protein sequence ID" value="EKM31486.1"/>
    <property type="molecule type" value="Genomic_DNA"/>
</dbReference>
<reference evidence="1 2" key="1">
    <citation type="submission" date="2012-10" db="EMBL/GenBank/DDBJ databases">
        <title>Genome sequence of Vibrio Cholerae HENC-02.</title>
        <authorList>
            <person name="Eppinger M."/>
            <person name="Hasan N.A."/>
            <person name="Sengamalay N."/>
            <person name="Hine E."/>
            <person name="Su Q."/>
            <person name="Daugherty S.C."/>
            <person name="Young S."/>
            <person name="Sadzewicz L."/>
            <person name="Tallon L."/>
            <person name="Cebula T.A."/>
            <person name="Ravel J."/>
            <person name="Colwell R.R."/>
        </authorList>
    </citation>
    <scope>NUCLEOTIDE SEQUENCE [LARGE SCALE GENOMIC DNA]</scope>
    <source>
        <strain evidence="1 2">HENC-02</strain>
    </source>
</reference>
<comment type="caution">
    <text evidence="1">The sequence shown here is derived from an EMBL/GenBank/DDBJ whole genome shotgun (WGS) entry which is preliminary data.</text>
</comment>
<sequence>FAMVTSCSNTPSEKDKK</sequence>